<proteinExistence type="predicted"/>
<organism evidence="1 2">
    <name type="scientific">Bacillus pumilus (strain SAFR-032)</name>
    <dbReference type="NCBI Taxonomy" id="315750"/>
    <lineage>
        <taxon>Bacteria</taxon>
        <taxon>Bacillati</taxon>
        <taxon>Bacillota</taxon>
        <taxon>Bacilli</taxon>
        <taxon>Bacillales</taxon>
        <taxon>Bacillaceae</taxon>
        <taxon>Bacillus</taxon>
    </lineage>
</organism>
<dbReference type="KEGG" id="bpu:BPUM_2867"/>
<evidence type="ECO:0000313" key="1">
    <source>
        <dbReference type="EMBL" id="ABV63522.1"/>
    </source>
</evidence>
<accession>A8FH05</accession>
<dbReference type="EMBL" id="CP000813">
    <property type="protein sequence ID" value="ABV63522.1"/>
    <property type="molecule type" value="Genomic_DNA"/>
</dbReference>
<dbReference type="AlphaFoldDB" id="A8FH05"/>
<name>A8FH05_BACP2</name>
<reference evidence="1 2" key="3">
    <citation type="journal article" date="2013" name="PLoS ONE">
        <title>Candidate genes that may be responsible for the unusual resistances exhibited by Bacillus pumilus SAFR-032 spores.</title>
        <authorList>
            <person name="Tirumalai M.R."/>
            <person name="Rastogi R."/>
            <person name="Zamani N."/>
            <person name="O'Bryant Williams E."/>
            <person name="Allen S."/>
            <person name="Diouf F."/>
            <person name="Kwende S."/>
            <person name="Weinstock G.M."/>
            <person name="Venkateswaran K.J."/>
            <person name="Fox G.E."/>
        </authorList>
    </citation>
    <scope>NUCLEOTIDE SEQUENCE [LARGE SCALE GENOMIC DNA]</scope>
    <source>
        <strain evidence="1 2">SAFR-032</strain>
    </source>
</reference>
<gene>
    <name evidence="1" type="ordered locus">BPUM_2867</name>
</gene>
<keyword evidence="2" id="KW-1185">Reference proteome</keyword>
<sequence>MELLLYQNLRVYTIIASLSLLDEHLYFHTRKGIMKKR</sequence>
<reference evidence="1 2" key="2">
    <citation type="journal article" date="2013" name="Extremophiles">
        <title>An ICEBs1-like element may be associated with the extreme radiation and desiccation resistance of Bacillus pumilus SAFR-032 spores.</title>
        <authorList>
            <person name="Tirumalai M.R."/>
            <person name="Fox G.E."/>
        </authorList>
    </citation>
    <scope>NUCLEOTIDE SEQUENCE [LARGE SCALE GENOMIC DNA]</scope>
    <source>
        <strain evidence="1 2">SAFR-032</strain>
    </source>
</reference>
<reference evidence="1 2" key="1">
    <citation type="journal article" date="2007" name="PLoS ONE">
        <title>Paradoxical DNA repair and peroxide resistance gene conservation in Bacillus pumilus SAFR-032.</title>
        <authorList>
            <person name="Gioia J."/>
            <person name="Yerrapragada S."/>
            <person name="Qin X."/>
            <person name="Jiang H."/>
            <person name="Igboeli O.C."/>
            <person name="Muzny D."/>
            <person name="Dugan-Rocha S."/>
            <person name="Ding Y."/>
            <person name="Hawes A."/>
            <person name="Liu W."/>
            <person name="Perez L."/>
            <person name="Kovar C."/>
            <person name="Dinh H."/>
            <person name="Lee S."/>
            <person name="Nazareth L."/>
            <person name="Blyth P."/>
            <person name="Holder M."/>
            <person name="Buhay C."/>
            <person name="Tirumalai M.R."/>
            <person name="Liu Y."/>
            <person name="Dasgupta I."/>
            <person name="Bokhetache L."/>
            <person name="Fujita M."/>
            <person name="Karouia F."/>
            <person name="Eswara Moorthy P."/>
            <person name="Siefert J."/>
            <person name="Uzman A."/>
            <person name="Buzumbo P."/>
            <person name="Verma A."/>
            <person name="Zwiya H."/>
            <person name="McWilliams B.D."/>
            <person name="Olowu A."/>
            <person name="Clinkenbeard K.D."/>
            <person name="Newcombe D."/>
            <person name="Golebiewski L."/>
            <person name="Petrosino J.F."/>
            <person name="Nicholson W.L."/>
            <person name="Fox G.E."/>
            <person name="Venkateswaran K."/>
            <person name="Highlander S.K."/>
            <person name="Weinstock G.M."/>
        </authorList>
    </citation>
    <scope>NUCLEOTIDE SEQUENCE [LARGE SCALE GENOMIC DNA]</scope>
    <source>
        <strain evidence="1 2">SAFR-032</strain>
    </source>
</reference>
<protein>
    <submittedName>
        <fullName evidence="1">Uncharacterized protein</fullName>
    </submittedName>
</protein>
<dbReference type="Proteomes" id="UP000001355">
    <property type="component" value="Chromosome"/>
</dbReference>
<dbReference type="HOGENOM" id="CLU_3340274_0_0_9"/>
<evidence type="ECO:0000313" key="2">
    <source>
        <dbReference type="Proteomes" id="UP000001355"/>
    </source>
</evidence>
<dbReference type="STRING" id="315750.BPUM_2867"/>